<evidence type="ECO:0000313" key="2">
    <source>
        <dbReference type="EMBL" id="SPC80544.1"/>
    </source>
</evidence>
<reference evidence="2" key="1">
    <citation type="submission" date="2018-02" db="EMBL/GenBank/DDBJ databases">
        <authorList>
            <person name="Cohen D.B."/>
            <person name="Kent A.D."/>
        </authorList>
    </citation>
    <scope>NUCLEOTIDE SEQUENCE</scope>
</reference>
<proteinExistence type="predicted"/>
<feature type="region of interest" description="Disordered" evidence="1">
    <location>
        <begin position="1"/>
        <end position="46"/>
    </location>
</feature>
<protein>
    <recommendedName>
        <fullName evidence="3">DDE Tnp4 domain-containing protein</fullName>
    </recommendedName>
</protein>
<organism evidence="2">
    <name type="scientific">Fagus sylvatica</name>
    <name type="common">Beechnut</name>
    <dbReference type="NCBI Taxonomy" id="28930"/>
    <lineage>
        <taxon>Eukaryota</taxon>
        <taxon>Viridiplantae</taxon>
        <taxon>Streptophyta</taxon>
        <taxon>Embryophyta</taxon>
        <taxon>Tracheophyta</taxon>
        <taxon>Spermatophyta</taxon>
        <taxon>Magnoliopsida</taxon>
        <taxon>eudicotyledons</taxon>
        <taxon>Gunneridae</taxon>
        <taxon>Pentapetalae</taxon>
        <taxon>rosids</taxon>
        <taxon>fabids</taxon>
        <taxon>Fagales</taxon>
        <taxon>Fagaceae</taxon>
        <taxon>Fagus</taxon>
    </lineage>
</organism>
<dbReference type="EMBL" id="OIVN01000456">
    <property type="protein sequence ID" value="SPC80544.1"/>
    <property type="molecule type" value="Genomic_DNA"/>
</dbReference>
<dbReference type="PANTHER" id="PTHR47150:SF7">
    <property type="entry name" value="NUCLEASE"/>
    <property type="match status" value="1"/>
</dbReference>
<dbReference type="PANTHER" id="PTHR47150">
    <property type="entry name" value="OS12G0169200 PROTEIN"/>
    <property type="match status" value="1"/>
</dbReference>
<gene>
    <name evidence="2" type="ORF">FSB_LOCUS8426</name>
</gene>
<dbReference type="InterPro" id="IPR006912">
    <property type="entry name" value="Harbinger_derived_prot"/>
</dbReference>
<evidence type="ECO:0008006" key="3">
    <source>
        <dbReference type="Google" id="ProtNLM"/>
    </source>
</evidence>
<sequence>MNTSRQVSSTCSHFENRPVNEEESTATKARSSAIDPSVKKPPTATNTSDLIVKESLKLKNRWSADSMDRHPIFDIIANDSSSSSDDEVEMILRFAIEEERLNSGGGSRPRRRCTFIPRDFVQATERIFRDYFAKPPLYPPYMFQRRFRMSCSLFLCIKSTLEATEPYFVQRRNAAGRLGLSSFQKMTAAIRMLAYGTMADFCDEYVSIGETTVMKYLKKFVKTVVSNFSEEYLRSPTNNDIIRLLALGESRGFPGMLGSIDCMHWKWKKCPTAWQGSFTGHIHEPTIILEAVASYDLWI</sequence>
<feature type="compositionally biased region" description="Polar residues" evidence="1">
    <location>
        <begin position="1"/>
        <end position="13"/>
    </location>
</feature>
<dbReference type="Pfam" id="PF04827">
    <property type="entry name" value="Plant_tran"/>
    <property type="match status" value="1"/>
</dbReference>
<accession>A0A2N9F177</accession>
<evidence type="ECO:0000256" key="1">
    <source>
        <dbReference type="SAM" id="MobiDB-lite"/>
    </source>
</evidence>
<name>A0A2N9F177_FAGSY</name>
<dbReference type="AlphaFoldDB" id="A0A2N9F177"/>